<evidence type="ECO:0000313" key="12">
    <source>
        <dbReference type="Proteomes" id="UP000297871"/>
    </source>
</evidence>
<dbReference type="NCBIfam" id="TIGR00969">
    <property type="entry name" value="3a0106s02"/>
    <property type="match status" value="1"/>
</dbReference>
<dbReference type="Pfam" id="PF00528">
    <property type="entry name" value="BPD_transp_1"/>
    <property type="match status" value="1"/>
</dbReference>
<keyword evidence="12" id="KW-1185">Reference proteome</keyword>
<accession>A0A4R9JEM4</accession>
<evidence type="ECO:0000256" key="9">
    <source>
        <dbReference type="SAM" id="Phobius"/>
    </source>
</evidence>
<keyword evidence="4 9" id="KW-0812">Transmembrane</keyword>
<name>A0A4R9JEM4_9LEPT</name>
<organism evidence="11 12">
    <name type="scientific">Leptospira koniambonensis</name>
    <dbReference type="NCBI Taxonomy" id="2484950"/>
    <lineage>
        <taxon>Bacteria</taxon>
        <taxon>Pseudomonadati</taxon>
        <taxon>Spirochaetota</taxon>
        <taxon>Spirochaetia</taxon>
        <taxon>Leptospirales</taxon>
        <taxon>Leptospiraceae</taxon>
        <taxon>Leptospira</taxon>
    </lineage>
</organism>
<evidence type="ECO:0000256" key="7">
    <source>
        <dbReference type="ARBA" id="ARBA00023136"/>
    </source>
</evidence>
<dbReference type="InterPro" id="IPR011866">
    <property type="entry name" value="CysW_permease"/>
</dbReference>
<dbReference type="InterPro" id="IPR000515">
    <property type="entry name" value="MetI-like"/>
</dbReference>
<evidence type="ECO:0000256" key="3">
    <source>
        <dbReference type="ARBA" id="ARBA00022448"/>
    </source>
</evidence>
<feature type="transmembrane region" description="Helical" evidence="9">
    <location>
        <begin position="7"/>
        <end position="34"/>
    </location>
</feature>
<comment type="subcellular location">
    <subcellularLocation>
        <location evidence="1">Cell membrane</location>
        <topology evidence="1">Multi-pass membrane protein</topology>
    </subcellularLocation>
</comment>
<dbReference type="CDD" id="cd06261">
    <property type="entry name" value="TM_PBP2"/>
    <property type="match status" value="1"/>
</dbReference>
<feature type="transmembrane region" description="Helical" evidence="9">
    <location>
        <begin position="194"/>
        <end position="219"/>
    </location>
</feature>
<feature type="transmembrane region" description="Helical" evidence="9">
    <location>
        <begin position="54"/>
        <end position="81"/>
    </location>
</feature>
<evidence type="ECO:0000256" key="6">
    <source>
        <dbReference type="ARBA" id="ARBA00023032"/>
    </source>
</evidence>
<feature type="domain" description="ABC transmembrane type-1" evidence="10">
    <location>
        <begin position="57"/>
        <end position="261"/>
    </location>
</feature>
<dbReference type="Proteomes" id="UP000297871">
    <property type="component" value="Unassembled WGS sequence"/>
</dbReference>
<gene>
    <name evidence="11" type="primary">cysW</name>
    <name evidence="11" type="ORF">EHQ52_03865</name>
</gene>
<evidence type="ECO:0000256" key="8">
    <source>
        <dbReference type="ARBA" id="ARBA00025323"/>
    </source>
</evidence>
<dbReference type="NCBIfam" id="TIGR02140">
    <property type="entry name" value="permease_CysW"/>
    <property type="match status" value="1"/>
</dbReference>
<reference evidence="11" key="1">
    <citation type="journal article" date="2019" name="PLoS Negl. Trop. Dis.">
        <title>Revisiting the worldwide diversity of Leptospira species in the environment.</title>
        <authorList>
            <person name="Vincent A.T."/>
            <person name="Schiettekatte O."/>
            <person name="Bourhy P."/>
            <person name="Veyrier F.J."/>
            <person name="Picardeau M."/>
        </authorList>
    </citation>
    <scope>NUCLEOTIDE SEQUENCE [LARGE SCALE GENOMIC DNA]</scope>
    <source>
        <strain evidence="11">201800265</strain>
    </source>
</reference>
<dbReference type="GO" id="GO:0015419">
    <property type="term" value="F:ABC-type sulfate transporter activity"/>
    <property type="evidence" value="ECO:0007669"/>
    <property type="project" value="InterPro"/>
</dbReference>
<dbReference type="InterPro" id="IPR005667">
    <property type="entry name" value="Sulph_transpt2"/>
</dbReference>
<dbReference type="SUPFAM" id="SSF161098">
    <property type="entry name" value="MetI-like"/>
    <property type="match status" value="1"/>
</dbReference>
<evidence type="ECO:0000256" key="4">
    <source>
        <dbReference type="ARBA" id="ARBA00022692"/>
    </source>
</evidence>
<dbReference type="GO" id="GO:0005886">
    <property type="term" value="C:plasma membrane"/>
    <property type="evidence" value="ECO:0007669"/>
    <property type="project" value="UniProtKB-SubCell"/>
</dbReference>
<evidence type="ECO:0000256" key="1">
    <source>
        <dbReference type="ARBA" id="ARBA00004651"/>
    </source>
</evidence>
<dbReference type="EMBL" id="RQFY01000001">
    <property type="protein sequence ID" value="TGL37016.1"/>
    <property type="molecule type" value="Genomic_DNA"/>
</dbReference>
<feature type="transmembrane region" description="Helical" evidence="9">
    <location>
        <begin position="129"/>
        <end position="153"/>
    </location>
</feature>
<keyword evidence="5 9" id="KW-1133">Transmembrane helix</keyword>
<keyword evidence="6" id="KW-0764">Sulfate transport</keyword>
<comment type="caution">
    <text evidence="11">The sequence shown here is derived from an EMBL/GenBank/DDBJ whole genome shotgun (WGS) entry which is preliminary data.</text>
</comment>
<feature type="transmembrane region" description="Helical" evidence="9">
    <location>
        <begin position="93"/>
        <end position="117"/>
    </location>
</feature>
<evidence type="ECO:0000259" key="10">
    <source>
        <dbReference type="PROSITE" id="PS50928"/>
    </source>
</evidence>
<dbReference type="OrthoDB" id="9774448at2"/>
<evidence type="ECO:0000313" key="11">
    <source>
        <dbReference type="EMBL" id="TGL37016.1"/>
    </source>
</evidence>
<dbReference type="PANTHER" id="PTHR30406:SF1">
    <property type="entry name" value="SULFATE TRANSPORT SYSTEM PERMEASE PROTEIN CYSW"/>
    <property type="match status" value="1"/>
</dbReference>
<evidence type="ECO:0000256" key="2">
    <source>
        <dbReference type="ARBA" id="ARBA00011779"/>
    </source>
</evidence>
<dbReference type="PROSITE" id="PS50928">
    <property type="entry name" value="ABC_TM1"/>
    <property type="match status" value="1"/>
</dbReference>
<comment type="subunit">
    <text evidence="2">The complex is composed of two ATP-binding proteins (CysA), two transmembrane proteins (CysT and CysW) and a solute-binding protein (CysP).</text>
</comment>
<protein>
    <submittedName>
        <fullName evidence="11">Sulfate ABC transporter permease subunit CysW</fullName>
    </submittedName>
</protein>
<comment type="function">
    <text evidence="8">Part of the ABC transporter complex CysAWTP (TC 3.A.1.6.1) involved in sulfate/thiosulfate import. Probably responsible for the translocation of the substrate across the membrane.</text>
</comment>
<sequence length="296" mass="32732">MKEAESVWIRLTLIVSVLVLAFIILILPITVVFLEAFAQGWDAYLQGLQDSDTIAAMLMTLKVAAIAVPLNTVFGLIAAFLLTRFEFPGKNILLTIIDSPFAVSPVISGLIFLLLFGKQGWMGDVLEEWNIKIVFNTPGLVIATVFITLPFVARELIPLMQSQGKEEEEAGILLGASLYQTFIKIIIPNIKWGLLYGLILCNARAMGEFGAVSVLSGHIRGKTNTLPLQIEMLYNEYNSVGAFSAASVLVFLSLLTLLLKTILERNLHRREEIVIPEELVGEKNSKKKKGPQDFQI</sequence>
<dbReference type="PANTHER" id="PTHR30406">
    <property type="entry name" value="SULFATE TRANSPORT SYSTEM PERMEASE PROTEIN"/>
    <property type="match status" value="1"/>
</dbReference>
<keyword evidence="3" id="KW-0813">Transport</keyword>
<evidence type="ECO:0000256" key="5">
    <source>
        <dbReference type="ARBA" id="ARBA00022989"/>
    </source>
</evidence>
<feature type="transmembrane region" description="Helical" evidence="9">
    <location>
        <begin position="239"/>
        <end position="259"/>
    </location>
</feature>
<dbReference type="InterPro" id="IPR035906">
    <property type="entry name" value="MetI-like_sf"/>
</dbReference>
<dbReference type="AlphaFoldDB" id="A0A4R9JEM4"/>
<proteinExistence type="predicted"/>
<dbReference type="RefSeq" id="WP_135613942.1">
    <property type="nucleotide sequence ID" value="NZ_RQFY01000001.1"/>
</dbReference>
<keyword evidence="7 9" id="KW-0472">Membrane</keyword>
<dbReference type="Gene3D" id="1.10.3720.10">
    <property type="entry name" value="MetI-like"/>
    <property type="match status" value="1"/>
</dbReference>